<accession>A0A0C9VBV3</accession>
<protein>
    <submittedName>
        <fullName evidence="5">Uncharacterized protein</fullName>
    </submittedName>
</protein>
<evidence type="ECO:0000313" key="6">
    <source>
        <dbReference type="Proteomes" id="UP000054279"/>
    </source>
</evidence>
<keyword evidence="2 3" id="KW-0175">Coiled coil</keyword>
<keyword evidence="6" id="KW-1185">Reference proteome</keyword>
<comment type="similarity">
    <text evidence="1">Belongs to the ADIP family.</text>
</comment>
<gene>
    <name evidence="5" type="ORF">M422DRAFT_262997</name>
</gene>
<reference evidence="5 6" key="1">
    <citation type="submission" date="2014-06" db="EMBL/GenBank/DDBJ databases">
        <title>Evolutionary Origins and Diversification of the Mycorrhizal Mutualists.</title>
        <authorList>
            <consortium name="DOE Joint Genome Institute"/>
            <consortium name="Mycorrhizal Genomics Consortium"/>
            <person name="Kohler A."/>
            <person name="Kuo A."/>
            <person name="Nagy L.G."/>
            <person name="Floudas D."/>
            <person name="Copeland A."/>
            <person name="Barry K.W."/>
            <person name="Cichocki N."/>
            <person name="Veneault-Fourrey C."/>
            <person name="LaButti K."/>
            <person name="Lindquist E.A."/>
            <person name="Lipzen A."/>
            <person name="Lundell T."/>
            <person name="Morin E."/>
            <person name="Murat C."/>
            <person name="Riley R."/>
            <person name="Ohm R."/>
            <person name="Sun H."/>
            <person name="Tunlid A."/>
            <person name="Henrissat B."/>
            <person name="Grigoriev I.V."/>
            <person name="Hibbett D.S."/>
            <person name="Martin F."/>
        </authorList>
    </citation>
    <scope>NUCLEOTIDE SEQUENCE [LARGE SCALE GENOMIC DNA]</scope>
    <source>
        <strain evidence="5 6">SS14</strain>
    </source>
</reference>
<dbReference type="PANTHER" id="PTHR47057">
    <property type="entry name" value="AFADIN/ALPHA-ACTININ-BINDING"/>
    <property type="match status" value="1"/>
</dbReference>
<feature type="coiled-coil region" evidence="3">
    <location>
        <begin position="196"/>
        <end position="230"/>
    </location>
</feature>
<feature type="compositionally biased region" description="Low complexity" evidence="4">
    <location>
        <begin position="802"/>
        <end position="835"/>
    </location>
</feature>
<feature type="compositionally biased region" description="Low complexity" evidence="4">
    <location>
        <begin position="608"/>
        <end position="640"/>
    </location>
</feature>
<dbReference type="AlphaFoldDB" id="A0A0C9VBV3"/>
<dbReference type="HOGENOM" id="CLU_016779_0_0_1"/>
<dbReference type="OrthoDB" id="312015at2759"/>
<organism evidence="5 6">
    <name type="scientific">Sphaerobolus stellatus (strain SS14)</name>
    <dbReference type="NCBI Taxonomy" id="990650"/>
    <lineage>
        <taxon>Eukaryota</taxon>
        <taxon>Fungi</taxon>
        <taxon>Dikarya</taxon>
        <taxon>Basidiomycota</taxon>
        <taxon>Agaricomycotina</taxon>
        <taxon>Agaricomycetes</taxon>
        <taxon>Phallomycetidae</taxon>
        <taxon>Geastrales</taxon>
        <taxon>Sphaerobolaceae</taxon>
        <taxon>Sphaerobolus</taxon>
    </lineage>
</organism>
<feature type="compositionally biased region" description="Low complexity" evidence="4">
    <location>
        <begin position="842"/>
        <end position="856"/>
    </location>
</feature>
<evidence type="ECO:0000256" key="2">
    <source>
        <dbReference type="ARBA" id="ARBA00023054"/>
    </source>
</evidence>
<evidence type="ECO:0000313" key="5">
    <source>
        <dbReference type="EMBL" id="KIJ34811.1"/>
    </source>
</evidence>
<dbReference type="EMBL" id="KN837195">
    <property type="protein sequence ID" value="KIJ34811.1"/>
    <property type="molecule type" value="Genomic_DNA"/>
</dbReference>
<dbReference type="PANTHER" id="PTHR47057:SF1">
    <property type="entry name" value="AFADIN_ALPHA-ACTININ-BINDING PROTEIN"/>
    <property type="match status" value="1"/>
</dbReference>
<feature type="compositionally biased region" description="Pro residues" evidence="4">
    <location>
        <begin position="572"/>
        <end position="584"/>
    </location>
</feature>
<feature type="compositionally biased region" description="Acidic residues" evidence="4">
    <location>
        <begin position="705"/>
        <end position="719"/>
    </location>
</feature>
<feature type="coiled-coil region" evidence="3">
    <location>
        <begin position="402"/>
        <end position="429"/>
    </location>
</feature>
<feature type="region of interest" description="Disordered" evidence="4">
    <location>
        <begin position="522"/>
        <end position="883"/>
    </location>
</feature>
<dbReference type="InterPro" id="IPR021622">
    <property type="entry name" value="Afadin/alpha-actinin-bd"/>
</dbReference>
<dbReference type="Pfam" id="PF11559">
    <property type="entry name" value="ADIP"/>
    <property type="match status" value="1"/>
</dbReference>
<name>A0A0C9VBV3_SPHS4</name>
<feature type="compositionally biased region" description="Basic and acidic residues" evidence="4">
    <location>
        <begin position="742"/>
        <end position="775"/>
    </location>
</feature>
<evidence type="ECO:0000256" key="4">
    <source>
        <dbReference type="SAM" id="MobiDB-lite"/>
    </source>
</evidence>
<evidence type="ECO:0000256" key="3">
    <source>
        <dbReference type="SAM" id="Coils"/>
    </source>
</evidence>
<feature type="region of interest" description="Disordered" evidence="4">
    <location>
        <begin position="433"/>
        <end position="507"/>
    </location>
</feature>
<feature type="compositionally biased region" description="Polar residues" evidence="4">
    <location>
        <begin position="540"/>
        <end position="549"/>
    </location>
</feature>
<dbReference type="Proteomes" id="UP000054279">
    <property type="component" value="Unassembled WGS sequence"/>
</dbReference>
<sequence length="883" mass="95631">MDSYIPGISFSLQSSEDYEQTSTLQYVNSQLVAHGFARSQGLSLDGISASDGERVVKCLMSMLSQRVEDMTRTEELGSKLRTLTYEHERLQSMHRTAVNEAANAEREMNLYKSKLNTVLRSLVTETSAHKQTTAELQRTRTSIQYLRSTTQQELKRKDKEVERILERWNRVSDAQVKLGGITSGLHCANHAAAAGSADLRRSKSIMEEALEQAEEARSELVKENEGFRSVILGTANALQTLTHSIKTIGADMHVEDPPALSHTAVFAPPTSFLAHPENAHIKLRDLLSSLREATSNLQPREMQEPHVKPSISEEEVTKLKAQIESLRTQLEQSKKATAKAGTEAQKVLDRFTKHVARGPLSSEAAEMSMELIGQPEYDALRDALNKRSKELGEERAKFTQAMIRLGKDKAELEAERERFLDEKQRWSVDQMLAEIPPTPGPDPDLVASPKSSSKAVKKQTSPRPKPQRKSSGPLGFGSPKKAGPTRRRVSLEKADQAAAKKKARRESGIFEAVAMEVLYEPELEDSHSPSTAAFADAESQILQRSTTPEDSPPHSVQEEEPPIPIKEKKSALPPPAPIAPPPAEPKSKPTTLPLILPTAFTLPPPSPQSSLSLKPLPLQSDSDSSDSSSPPSPSKPSSSSFDKIPLAPHTRIFSSPRTPNAAFLPPALKKHAYSPARPSPLSRILMIADSPNSPSIPAVTVPSIPEEEEDEEDESDDLEFVAAHVHPAAQGRGILQPLDEPSPLREKPIANENRKVVEKKGKDEEKKLTVKDFKGKGRAVPSGNMEKENVAVAGSRKFKLNAPAPTTRSSSSTTTSTSSGNPTAAASSKLRAAVAGKLGQKPSAAGAGPSSSTAGANVVVKPGGARRILVGTKGAGKPGTRML</sequence>
<evidence type="ECO:0000256" key="1">
    <source>
        <dbReference type="ARBA" id="ARBA00009291"/>
    </source>
</evidence>
<feature type="coiled-coil region" evidence="3">
    <location>
        <begin position="87"/>
        <end position="121"/>
    </location>
</feature>
<proteinExistence type="inferred from homology"/>